<feature type="domain" description="OmpR/PhoB-type" evidence="9">
    <location>
        <begin position="126"/>
        <end position="223"/>
    </location>
</feature>
<proteinExistence type="predicted"/>
<dbReference type="SMART" id="SM00448">
    <property type="entry name" value="REC"/>
    <property type="match status" value="1"/>
</dbReference>
<reference evidence="10" key="2">
    <citation type="journal article" date="2021" name="PeerJ">
        <title>Extensive microbial diversity within the chicken gut microbiome revealed by metagenomics and culture.</title>
        <authorList>
            <person name="Gilroy R."/>
            <person name="Ravi A."/>
            <person name="Getino M."/>
            <person name="Pursley I."/>
            <person name="Horton D.L."/>
            <person name="Alikhan N.F."/>
            <person name="Baker D."/>
            <person name="Gharbi K."/>
            <person name="Hall N."/>
            <person name="Watson M."/>
            <person name="Adriaenssens E.M."/>
            <person name="Foster-Nyarko E."/>
            <person name="Jarju S."/>
            <person name="Secka A."/>
            <person name="Antonio M."/>
            <person name="Oren A."/>
            <person name="Chaudhuri R.R."/>
            <person name="La Ragione R."/>
            <person name="Hildebrand F."/>
            <person name="Pallen M.J."/>
        </authorList>
    </citation>
    <scope>NUCLEOTIDE SEQUENCE</scope>
    <source>
        <strain evidence="10">11159</strain>
    </source>
</reference>
<dbReference type="Gene3D" id="1.10.10.10">
    <property type="entry name" value="Winged helix-like DNA-binding domain superfamily/Winged helix DNA-binding domain"/>
    <property type="match status" value="1"/>
</dbReference>
<sequence>MNDYLIYSVEDDEGIATIINIALTKSLFKVKTFDSGETFLEEFKKTKPNLVLLDLMLPGIQGEEVLKEIRKYSSEIPIIILSAKSLIEDKVSMLNIGADDYMVKPFNIKELISRVNVNYRKFLANKFIIKISPFTLDQKNEILYRYDQKIDLTNNEYKIIKYLFNNRGKIVSRDELYKVIWGKDDKNISSRTVDMHIKSIREKILDNDKTFIISVYGNGYKIE</sequence>
<dbReference type="GO" id="GO:0032993">
    <property type="term" value="C:protein-DNA complex"/>
    <property type="evidence" value="ECO:0007669"/>
    <property type="project" value="TreeGrafter"/>
</dbReference>
<evidence type="ECO:0000256" key="3">
    <source>
        <dbReference type="ARBA" id="ARBA00023015"/>
    </source>
</evidence>
<dbReference type="SUPFAM" id="SSF52172">
    <property type="entry name" value="CheY-like"/>
    <property type="match status" value="1"/>
</dbReference>
<feature type="domain" description="Response regulatory" evidence="8">
    <location>
        <begin position="5"/>
        <end position="119"/>
    </location>
</feature>
<evidence type="ECO:0000313" key="11">
    <source>
        <dbReference type="Proteomes" id="UP000823613"/>
    </source>
</evidence>
<evidence type="ECO:0000256" key="1">
    <source>
        <dbReference type="ARBA" id="ARBA00022553"/>
    </source>
</evidence>
<feature type="DNA-binding region" description="OmpR/PhoB-type" evidence="7">
    <location>
        <begin position="126"/>
        <end position="223"/>
    </location>
</feature>
<feature type="modified residue" description="4-aspartylphosphate" evidence="6">
    <location>
        <position position="54"/>
    </location>
</feature>
<dbReference type="Gene3D" id="3.40.50.2300">
    <property type="match status" value="1"/>
</dbReference>
<dbReference type="Proteomes" id="UP000823613">
    <property type="component" value="Unassembled WGS sequence"/>
</dbReference>
<dbReference type="GO" id="GO:0000156">
    <property type="term" value="F:phosphorelay response regulator activity"/>
    <property type="evidence" value="ECO:0007669"/>
    <property type="project" value="TreeGrafter"/>
</dbReference>
<dbReference type="GO" id="GO:0005829">
    <property type="term" value="C:cytosol"/>
    <property type="evidence" value="ECO:0007669"/>
    <property type="project" value="TreeGrafter"/>
</dbReference>
<protein>
    <submittedName>
        <fullName evidence="10">Response regulator transcription factor</fullName>
    </submittedName>
</protein>
<dbReference type="PROSITE" id="PS50110">
    <property type="entry name" value="RESPONSE_REGULATORY"/>
    <property type="match status" value="1"/>
</dbReference>
<comment type="caution">
    <text evidence="10">The sequence shown here is derived from an EMBL/GenBank/DDBJ whole genome shotgun (WGS) entry which is preliminary data.</text>
</comment>
<evidence type="ECO:0000313" key="10">
    <source>
        <dbReference type="EMBL" id="MBO8427584.1"/>
    </source>
</evidence>
<evidence type="ECO:0000256" key="5">
    <source>
        <dbReference type="ARBA" id="ARBA00023163"/>
    </source>
</evidence>
<gene>
    <name evidence="10" type="ORF">IAC58_03425</name>
</gene>
<dbReference type="GO" id="GO:0000976">
    <property type="term" value="F:transcription cis-regulatory region binding"/>
    <property type="evidence" value="ECO:0007669"/>
    <property type="project" value="TreeGrafter"/>
</dbReference>
<dbReference type="InterPro" id="IPR036388">
    <property type="entry name" value="WH-like_DNA-bd_sf"/>
</dbReference>
<evidence type="ECO:0000256" key="7">
    <source>
        <dbReference type="PROSITE-ProRule" id="PRU01091"/>
    </source>
</evidence>
<dbReference type="GO" id="GO:0006355">
    <property type="term" value="P:regulation of DNA-templated transcription"/>
    <property type="evidence" value="ECO:0007669"/>
    <property type="project" value="InterPro"/>
</dbReference>
<dbReference type="InterPro" id="IPR001867">
    <property type="entry name" value="OmpR/PhoB-type_DNA-bd"/>
</dbReference>
<dbReference type="SMART" id="SM00862">
    <property type="entry name" value="Trans_reg_C"/>
    <property type="match status" value="1"/>
</dbReference>
<evidence type="ECO:0000256" key="6">
    <source>
        <dbReference type="PROSITE-ProRule" id="PRU00169"/>
    </source>
</evidence>
<dbReference type="InterPro" id="IPR039420">
    <property type="entry name" value="WalR-like"/>
</dbReference>
<dbReference type="EMBL" id="JADIMY010000072">
    <property type="protein sequence ID" value="MBO8427584.1"/>
    <property type="molecule type" value="Genomic_DNA"/>
</dbReference>
<dbReference type="SUPFAM" id="SSF46894">
    <property type="entry name" value="C-terminal effector domain of the bipartite response regulators"/>
    <property type="match status" value="1"/>
</dbReference>
<dbReference type="CDD" id="cd00383">
    <property type="entry name" value="trans_reg_C"/>
    <property type="match status" value="1"/>
</dbReference>
<evidence type="ECO:0000256" key="2">
    <source>
        <dbReference type="ARBA" id="ARBA00023012"/>
    </source>
</evidence>
<accession>A0A9D9DH64</accession>
<dbReference type="PANTHER" id="PTHR48111">
    <property type="entry name" value="REGULATOR OF RPOS"/>
    <property type="match status" value="1"/>
</dbReference>
<dbReference type="InterPro" id="IPR016032">
    <property type="entry name" value="Sig_transdc_resp-reg_C-effctor"/>
</dbReference>
<keyword evidence="1 6" id="KW-0597">Phosphoprotein</keyword>
<dbReference type="Gene3D" id="6.10.250.690">
    <property type="match status" value="1"/>
</dbReference>
<name>A0A9D9DH64_9BACL</name>
<keyword evidence="4 7" id="KW-0238">DNA-binding</keyword>
<organism evidence="10 11">
    <name type="scientific">Candidatus Onthovivens merdipullorum</name>
    <dbReference type="NCBI Taxonomy" id="2840889"/>
    <lineage>
        <taxon>Bacteria</taxon>
        <taxon>Bacillati</taxon>
        <taxon>Bacillota</taxon>
        <taxon>Bacilli</taxon>
        <taxon>Bacillales</taxon>
        <taxon>Candidatus Onthovivens</taxon>
    </lineage>
</organism>
<dbReference type="AlphaFoldDB" id="A0A9D9DH64"/>
<evidence type="ECO:0000259" key="8">
    <source>
        <dbReference type="PROSITE" id="PS50110"/>
    </source>
</evidence>
<dbReference type="CDD" id="cd17574">
    <property type="entry name" value="REC_OmpR"/>
    <property type="match status" value="1"/>
</dbReference>
<dbReference type="Pfam" id="PF00072">
    <property type="entry name" value="Response_reg"/>
    <property type="match status" value="1"/>
</dbReference>
<dbReference type="PANTHER" id="PTHR48111:SF1">
    <property type="entry name" value="TWO-COMPONENT RESPONSE REGULATOR ORR33"/>
    <property type="match status" value="1"/>
</dbReference>
<keyword evidence="2" id="KW-0902">Two-component regulatory system</keyword>
<dbReference type="InterPro" id="IPR001789">
    <property type="entry name" value="Sig_transdc_resp-reg_receiver"/>
</dbReference>
<keyword evidence="5" id="KW-0804">Transcription</keyword>
<dbReference type="PROSITE" id="PS51755">
    <property type="entry name" value="OMPR_PHOB"/>
    <property type="match status" value="1"/>
</dbReference>
<dbReference type="Pfam" id="PF00486">
    <property type="entry name" value="Trans_reg_C"/>
    <property type="match status" value="1"/>
</dbReference>
<evidence type="ECO:0000259" key="9">
    <source>
        <dbReference type="PROSITE" id="PS51755"/>
    </source>
</evidence>
<evidence type="ECO:0000256" key="4">
    <source>
        <dbReference type="ARBA" id="ARBA00023125"/>
    </source>
</evidence>
<keyword evidence="3" id="KW-0805">Transcription regulation</keyword>
<dbReference type="InterPro" id="IPR011006">
    <property type="entry name" value="CheY-like_superfamily"/>
</dbReference>
<reference evidence="10" key="1">
    <citation type="submission" date="2020-10" db="EMBL/GenBank/DDBJ databases">
        <authorList>
            <person name="Gilroy R."/>
        </authorList>
    </citation>
    <scope>NUCLEOTIDE SEQUENCE</scope>
    <source>
        <strain evidence="10">11159</strain>
    </source>
</reference>